<sequence>MATTISICVAADGDDLVQLIDGGAFGNEAQEELRRKMTLTRRHVGGESGRSSSIWEQEADDYWKEMEPAKRYKKISGYVRTTLLGLVLLGGATMIAQTVWNNVSMSDLAALKEKYFTLPAVNVTVDAVAPVRAEIPVPASTVPASAVPPPTVPAPTMPTRAFSEKDAAAIDLLRAKCRVRGVQTRWHEENCRKLCIRDPQNAACMNGCSFGSITVTKATCDQLAFEAIPTAQQCPDGVNCVSACKAYENEAPIPAVRTSCERACTNIVPSSCSRILQIYRDLYKGTFGSV</sequence>
<keyword evidence="1" id="KW-0472">Membrane</keyword>
<accession>A0A8K1C9C6</accession>
<protein>
    <submittedName>
        <fullName evidence="2">Uncharacterized protein</fullName>
    </submittedName>
</protein>
<name>A0A8K1C9C6_PYTOL</name>
<dbReference type="OrthoDB" id="66795at2759"/>
<comment type="caution">
    <text evidence="2">The sequence shown here is derived from an EMBL/GenBank/DDBJ whole genome shotgun (WGS) entry which is preliminary data.</text>
</comment>
<feature type="transmembrane region" description="Helical" evidence="1">
    <location>
        <begin position="78"/>
        <end position="100"/>
    </location>
</feature>
<reference evidence="2" key="1">
    <citation type="submission" date="2019-03" db="EMBL/GenBank/DDBJ databases">
        <title>Long read genome sequence of the mycoparasitic Pythium oligandrum ATCC 38472 isolated from sugarbeet rhizosphere.</title>
        <authorList>
            <person name="Gaulin E."/>
        </authorList>
    </citation>
    <scope>NUCLEOTIDE SEQUENCE</scope>
    <source>
        <strain evidence="2">ATCC 38472_TT</strain>
    </source>
</reference>
<organism evidence="2 3">
    <name type="scientific">Pythium oligandrum</name>
    <name type="common">Mycoparasitic fungus</name>
    <dbReference type="NCBI Taxonomy" id="41045"/>
    <lineage>
        <taxon>Eukaryota</taxon>
        <taxon>Sar</taxon>
        <taxon>Stramenopiles</taxon>
        <taxon>Oomycota</taxon>
        <taxon>Peronosporomycetes</taxon>
        <taxon>Pythiales</taxon>
        <taxon>Pythiaceae</taxon>
        <taxon>Pythium</taxon>
    </lineage>
</organism>
<dbReference type="AlphaFoldDB" id="A0A8K1C9C6"/>
<gene>
    <name evidence="2" type="ORF">Poli38472_006963</name>
</gene>
<dbReference type="EMBL" id="SPLM01000110">
    <property type="protein sequence ID" value="TMW58818.1"/>
    <property type="molecule type" value="Genomic_DNA"/>
</dbReference>
<dbReference type="Proteomes" id="UP000794436">
    <property type="component" value="Unassembled WGS sequence"/>
</dbReference>
<evidence type="ECO:0000313" key="3">
    <source>
        <dbReference type="Proteomes" id="UP000794436"/>
    </source>
</evidence>
<proteinExistence type="predicted"/>
<keyword evidence="1" id="KW-1133">Transmembrane helix</keyword>
<evidence type="ECO:0000313" key="2">
    <source>
        <dbReference type="EMBL" id="TMW58818.1"/>
    </source>
</evidence>
<keyword evidence="3" id="KW-1185">Reference proteome</keyword>
<keyword evidence="1" id="KW-0812">Transmembrane</keyword>
<evidence type="ECO:0000256" key="1">
    <source>
        <dbReference type="SAM" id="Phobius"/>
    </source>
</evidence>